<name>A0AAE0GWI2_9CHLO</name>
<dbReference type="EMBL" id="LGRX02001795">
    <property type="protein sequence ID" value="KAK3285495.1"/>
    <property type="molecule type" value="Genomic_DNA"/>
</dbReference>
<dbReference type="Pfam" id="PF15891">
    <property type="entry name" value="Nuc_deoxyri_tr2"/>
    <property type="match status" value="1"/>
</dbReference>
<comment type="caution">
    <text evidence="2">The sequence shown here is derived from an EMBL/GenBank/DDBJ whole genome shotgun (WGS) entry which is preliminary data.</text>
</comment>
<feature type="region of interest" description="Disordered" evidence="1">
    <location>
        <begin position="475"/>
        <end position="495"/>
    </location>
</feature>
<sequence>MSPKSPSSVLDVPRDAFWSPTNRHNRHESDFTPQTKVLLRRLQRGPRPVWETPDPIFGHEVKQLPSGIQYVKRPKATQPGATAQNVDAQVFLGGVDKPAQWREDIAEPMLEAAGISYYNPQAEKWVPELAQEVAEARRAAKLLFYNLSGLAPGVTRMVEATEQIVTGRAVVLAVEDIRVETEFSSDRYSPFVLTDLNHARAHVLRVAAAYAAKVMPSIRTAIGAIISDPYPARVPHAPNIKTATARTHSGSCAVYLGGATWQNNAAWRSDIAIPLLESAGLTFYDPQDRMEEEVGKEDSRTLLYVIDANTSGAKIMVEAAHLIVSRREMILVLEEIPSEKGCAAFLPTGPEGKPGAVHPAIAADLNMARTVLHDIAVRWGVPVFNTAEMAVSYIIKLEHSRQQHPQARAHSIRAAPRQPCTTQVYGKACKRSGEVNGYNKLSTEPAAVVDDRDVRMDSRQQDYIPVDVASATYDTRQQAGAGPSRELPPGALPPGVRQPMVSFNSQAQSMEPPSNAWGSPIETDTVPPSGTYGQRLHSPTSKPYDAHDYEGMEELLMPPHVLKTVDLGMMGDLHLKRQASAHVRATVELVRPHELAASPTRTEVKRQLGSTPENAKKAMHRDYKYYKYYGFAGCGAKSSWAFNPGKEPAPITAAAKKLHMQR</sequence>
<evidence type="ECO:0000313" key="2">
    <source>
        <dbReference type="EMBL" id="KAK3285495.1"/>
    </source>
</evidence>
<evidence type="ECO:0000313" key="3">
    <source>
        <dbReference type="Proteomes" id="UP001190700"/>
    </source>
</evidence>
<dbReference type="GO" id="GO:0005886">
    <property type="term" value="C:plasma membrane"/>
    <property type="evidence" value="ECO:0007669"/>
    <property type="project" value="TreeGrafter"/>
</dbReference>
<protein>
    <submittedName>
        <fullName evidence="2">Uncharacterized protein</fullName>
    </submittedName>
</protein>
<organism evidence="2 3">
    <name type="scientific">Cymbomonas tetramitiformis</name>
    <dbReference type="NCBI Taxonomy" id="36881"/>
    <lineage>
        <taxon>Eukaryota</taxon>
        <taxon>Viridiplantae</taxon>
        <taxon>Chlorophyta</taxon>
        <taxon>Pyramimonadophyceae</taxon>
        <taxon>Pyramimonadales</taxon>
        <taxon>Pyramimonadaceae</taxon>
        <taxon>Cymbomonas</taxon>
    </lineage>
</organism>
<dbReference type="InterPro" id="IPR039470">
    <property type="entry name" value="Nuc_deoxyri_tr2"/>
</dbReference>
<gene>
    <name evidence="2" type="ORF">CYMTET_6907</name>
</gene>
<dbReference type="AlphaFoldDB" id="A0AAE0GWI2"/>
<feature type="region of interest" description="Disordered" evidence="1">
    <location>
        <begin position="1"/>
        <end position="31"/>
    </location>
</feature>
<accession>A0AAE0GWI2</accession>
<dbReference type="Proteomes" id="UP001190700">
    <property type="component" value="Unassembled WGS sequence"/>
</dbReference>
<keyword evidence="3" id="KW-1185">Reference proteome</keyword>
<dbReference type="Gene3D" id="3.40.50.450">
    <property type="match status" value="1"/>
</dbReference>
<dbReference type="PANTHER" id="PTHR36300:SF1">
    <property type="entry name" value="RAW, ISOFORM A"/>
    <property type="match status" value="1"/>
</dbReference>
<reference evidence="2 3" key="1">
    <citation type="journal article" date="2015" name="Genome Biol. Evol.">
        <title>Comparative Genomics of a Bacterivorous Green Alga Reveals Evolutionary Causalities and Consequences of Phago-Mixotrophic Mode of Nutrition.</title>
        <authorList>
            <person name="Burns J.A."/>
            <person name="Paasch A."/>
            <person name="Narechania A."/>
            <person name="Kim E."/>
        </authorList>
    </citation>
    <scope>NUCLEOTIDE SEQUENCE [LARGE SCALE GENOMIC DNA]</scope>
    <source>
        <strain evidence="2 3">PLY_AMNH</strain>
    </source>
</reference>
<evidence type="ECO:0000256" key="1">
    <source>
        <dbReference type="SAM" id="MobiDB-lite"/>
    </source>
</evidence>
<dbReference type="PANTHER" id="PTHR36300">
    <property type="entry name" value="RAW, ISOFORM A"/>
    <property type="match status" value="1"/>
</dbReference>
<proteinExistence type="predicted"/>